<reference evidence="1" key="1">
    <citation type="journal article" date="2014" name="Front. Microbiol.">
        <title>High frequency of phylogenetically diverse reductive dehalogenase-homologous genes in deep subseafloor sedimentary metagenomes.</title>
        <authorList>
            <person name="Kawai M."/>
            <person name="Futagami T."/>
            <person name="Toyoda A."/>
            <person name="Takaki Y."/>
            <person name="Nishi S."/>
            <person name="Hori S."/>
            <person name="Arai W."/>
            <person name="Tsubouchi T."/>
            <person name="Morono Y."/>
            <person name="Uchiyama I."/>
            <person name="Ito T."/>
            <person name="Fujiyama A."/>
            <person name="Inagaki F."/>
            <person name="Takami H."/>
        </authorList>
    </citation>
    <scope>NUCLEOTIDE SEQUENCE</scope>
    <source>
        <strain evidence="1">Expedition CK06-06</strain>
    </source>
</reference>
<organism evidence="1">
    <name type="scientific">marine sediment metagenome</name>
    <dbReference type="NCBI Taxonomy" id="412755"/>
    <lineage>
        <taxon>unclassified sequences</taxon>
        <taxon>metagenomes</taxon>
        <taxon>ecological metagenomes</taxon>
    </lineage>
</organism>
<feature type="non-terminal residue" evidence="1">
    <location>
        <position position="1"/>
    </location>
</feature>
<gene>
    <name evidence="1" type="ORF">S01H4_63122</name>
</gene>
<name>X1CVB4_9ZZZZ</name>
<dbReference type="AlphaFoldDB" id="X1CVB4"/>
<accession>X1CVB4</accession>
<dbReference type="EMBL" id="BART01037860">
    <property type="protein sequence ID" value="GAH11767.1"/>
    <property type="molecule type" value="Genomic_DNA"/>
</dbReference>
<sequence>VATGSYTGDGTAAKAITGVGFTPKYLRIEERETVGASDTVSYITTTAIIDDHEDGGCIRIHSSTHAFYDGYIVSLDADGFTVSIGVGADPNTNGKEYNYICMG</sequence>
<comment type="caution">
    <text evidence="1">The sequence shown here is derived from an EMBL/GenBank/DDBJ whole genome shotgun (WGS) entry which is preliminary data.</text>
</comment>
<proteinExistence type="predicted"/>
<protein>
    <submittedName>
        <fullName evidence="1">Uncharacterized protein</fullName>
    </submittedName>
</protein>
<evidence type="ECO:0000313" key="1">
    <source>
        <dbReference type="EMBL" id="GAH11767.1"/>
    </source>
</evidence>